<comment type="caution">
    <text evidence="1">The sequence shown here is derived from an EMBL/GenBank/DDBJ whole genome shotgun (WGS) entry which is preliminary data.</text>
</comment>
<evidence type="ECO:0000313" key="1">
    <source>
        <dbReference type="EMBL" id="KAF6233479.1"/>
    </source>
</evidence>
<dbReference type="GeneID" id="59290067"/>
<accession>A0A8H6FRV9</accession>
<protein>
    <submittedName>
        <fullName evidence="1">Uncharacterized protein</fullName>
    </submittedName>
</protein>
<dbReference type="Proteomes" id="UP000578531">
    <property type="component" value="Unassembled WGS sequence"/>
</dbReference>
<name>A0A8H6FRV9_9LECA</name>
<gene>
    <name evidence="1" type="ORF">HO173_008411</name>
</gene>
<dbReference type="RefSeq" id="XP_037162897.1">
    <property type="nucleotide sequence ID" value="XM_037310311.1"/>
</dbReference>
<proteinExistence type="predicted"/>
<keyword evidence="2" id="KW-1185">Reference proteome</keyword>
<dbReference type="AlphaFoldDB" id="A0A8H6FRV9"/>
<sequence length="57" mass="6523">MIHSLLPFIALSRSQDACMDLQEFADCPTKDDDIGVSSWNARGSTERRKRRELALRD</sequence>
<evidence type="ECO:0000313" key="2">
    <source>
        <dbReference type="Proteomes" id="UP000578531"/>
    </source>
</evidence>
<dbReference type="EMBL" id="JACCJC010000038">
    <property type="protein sequence ID" value="KAF6233479.1"/>
    <property type="molecule type" value="Genomic_DNA"/>
</dbReference>
<reference evidence="1 2" key="1">
    <citation type="journal article" date="2020" name="Genomics">
        <title>Complete, high-quality genomes from long-read metagenomic sequencing of two wolf lichen thalli reveals enigmatic genome architecture.</title>
        <authorList>
            <person name="McKenzie S.K."/>
            <person name="Walston R.F."/>
            <person name="Allen J.L."/>
        </authorList>
    </citation>
    <scope>NUCLEOTIDE SEQUENCE [LARGE SCALE GENOMIC DNA]</scope>
    <source>
        <strain evidence="1">WasteWater2</strain>
    </source>
</reference>
<organism evidence="1 2">
    <name type="scientific">Letharia columbiana</name>
    <dbReference type="NCBI Taxonomy" id="112416"/>
    <lineage>
        <taxon>Eukaryota</taxon>
        <taxon>Fungi</taxon>
        <taxon>Dikarya</taxon>
        <taxon>Ascomycota</taxon>
        <taxon>Pezizomycotina</taxon>
        <taxon>Lecanoromycetes</taxon>
        <taxon>OSLEUM clade</taxon>
        <taxon>Lecanoromycetidae</taxon>
        <taxon>Lecanorales</taxon>
        <taxon>Lecanorineae</taxon>
        <taxon>Parmeliaceae</taxon>
        <taxon>Letharia</taxon>
    </lineage>
</organism>